<comment type="caution">
    <text evidence="6">The sequence shown here is derived from an EMBL/GenBank/DDBJ whole genome shotgun (WGS) entry which is preliminary data.</text>
</comment>
<evidence type="ECO:0000313" key="6">
    <source>
        <dbReference type="EMBL" id="NYG00211.1"/>
    </source>
</evidence>
<dbReference type="EMBL" id="JACCCZ010000001">
    <property type="protein sequence ID" value="NYG00211.1"/>
    <property type="molecule type" value="Genomic_DNA"/>
</dbReference>
<sequence length="298" mass="32327">MSAPRTTVVVITRDRCAELLHTLAHLEALPDTGPIVVVDNASTDGTADAVRTHHPGVELIVASQNLGAVGRNVAVERVRTPYVTFCDDDTRPEAEALGRAVAVLDAHPAVATITGRCVVEPDLVDDPITPEMRDSPVPAPPGLPGPALLGIMAGLTTIRVAAFRGAGGFHPRMWLGGEEELLALDLAAAGWWLCWREDVVVHHAPSRLRDPRERRRLGIRNTLWTLWLRRPVRSALRRSAVVLRGAPADRTTAAAVLDALRGVRWVAAQRRVVPAEVERGLTLLEAPQRRSAARRYVG</sequence>
<keyword evidence="3" id="KW-0328">Glycosyltransferase</keyword>
<name>A0A852VY11_PSEA5</name>
<reference evidence="6 7" key="1">
    <citation type="submission" date="2020-07" db="EMBL/GenBank/DDBJ databases">
        <title>Sequencing the genomes of 1000 actinobacteria strains.</title>
        <authorList>
            <person name="Klenk H.-P."/>
        </authorList>
    </citation>
    <scope>NUCLEOTIDE SEQUENCE [LARGE SCALE GENOMIC DNA]</scope>
    <source>
        <strain evidence="6 7">DSM 44749</strain>
    </source>
</reference>
<gene>
    <name evidence="6" type="ORF">HDA37_000496</name>
</gene>
<evidence type="ECO:0000256" key="3">
    <source>
        <dbReference type="ARBA" id="ARBA00022676"/>
    </source>
</evidence>
<evidence type="ECO:0000256" key="4">
    <source>
        <dbReference type="ARBA" id="ARBA00022679"/>
    </source>
</evidence>
<organism evidence="6 7">
    <name type="scientific">Pseudonocardia alni</name>
    <name type="common">Amycolata alni</name>
    <dbReference type="NCBI Taxonomy" id="33907"/>
    <lineage>
        <taxon>Bacteria</taxon>
        <taxon>Bacillati</taxon>
        <taxon>Actinomycetota</taxon>
        <taxon>Actinomycetes</taxon>
        <taxon>Pseudonocardiales</taxon>
        <taxon>Pseudonocardiaceae</taxon>
        <taxon>Pseudonocardia</taxon>
    </lineage>
</organism>
<comment type="pathway">
    <text evidence="1">Cell wall biogenesis; cell wall polysaccharide biosynthesis.</text>
</comment>
<proteinExistence type="inferred from homology"/>
<evidence type="ECO:0000313" key="7">
    <source>
        <dbReference type="Proteomes" id="UP000549695"/>
    </source>
</evidence>
<dbReference type="PANTHER" id="PTHR43179">
    <property type="entry name" value="RHAMNOSYLTRANSFERASE WBBL"/>
    <property type="match status" value="1"/>
</dbReference>
<comment type="similarity">
    <text evidence="2">Belongs to the glycosyltransferase 2 family.</text>
</comment>
<evidence type="ECO:0000256" key="2">
    <source>
        <dbReference type="ARBA" id="ARBA00006739"/>
    </source>
</evidence>
<keyword evidence="7" id="KW-1185">Reference proteome</keyword>
<dbReference type="InterPro" id="IPR001173">
    <property type="entry name" value="Glyco_trans_2-like"/>
</dbReference>
<protein>
    <submittedName>
        <fullName evidence="6">GT2 family glycosyltransferase</fullName>
    </submittedName>
</protein>
<dbReference type="Pfam" id="PF00535">
    <property type="entry name" value="Glycos_transf_2"/>
    <property type="match status" value="1"/>
</dbReference>
<evidence type="ECO:0000256" key="1">
    <source>
        <dbReference type="ARBA" id="ARBA00004776"/>
    </source>
</evidence>
<feature type="domain" description="Glycosyltransferase 2-like" evidence="5">
    <location>
        <begin position="7"/>
        <end position="123"/>
    </location>
</feature>
<dbReference type="SUPFAM" id="SSF53448">
    <property type="entry name" value="Nucleotide-diphospho-sugar transferases"/>
    <property type="match status" value="1"/>
</dbReference>
<accession>A0A852VY11</accession>
<dbReference type="Gene3D" id="3.90.550.10">
    <property type="entry name" value="Spore Coat Polysaccharide Biosynthesis Protein SpsA, Chain A"/>
    <property type="match status" value="1"/>
</dbReference>
<evidence type="ECO:0000259" key="5">
    <source>
        <dbReference type="Pfam" id="PF00535"/>
    </source>
</evidence>
<dbReference type="GeneID" id="98050322"/>
<dbReference type="InterPro" id="IPR029044">
    <property type="entry name" value="Nucleotide-diphossugar_trans"/>
</dbReference>
<keyword evidence="4" id="KW-0808">Transferase</keyword>
<dbReference type="Proteomes" id="UP000549695">
    <property type="component" value="Unassembled WGS sequence"/>
</dbReference>
<dbReference type="PANTHER" id="PTHR43179:SF12">
    <property type="entry name" value="GALACTOFURANOSYLTRANSFERASE GLFT2"/>
    <property type="match status" value="1"/>
</dbReference>
<dbReference type="GO" id="GO:0016757">
    <property type="term" value="F:glycosyltransferase activity"/>
    <property type="evidence" value="ECO:0007669"/>
    <property type="project" value="UniProtKB-KW"/>
</dbReference>
<dbReference type="RefSeq" id="WP_179760074.1">
    <property type="nucleotide sequence ID" value="NZ_BAAAJZ010000011.1"/>
</dbReference>
<dbReference type="AlphaFoldDB" id="A0A852VY11"/>